<dbReference type="PROSITE" id="PS50405">
    <property type="entry name" value="GST_CTER"/>
    <property type="match status" value="1"/>
</dbReference>
<name>A0A1G9ND68_9RHOB</name>
<dbReference type="PANTHER" id="PTHR32419:SF6">
    <property type="entry name" value="GLUTATHIONE S-TRANSFERASE OMEGA-LIKE 1-RELATED"/>
    <property type="match status" value="1"/>
</dbReference>
<dbReference type="SUPFAM" id="SSF47616">
    <property type="entry name" value="GST C-terminal domain-like"/>
    <property type="match status" value="1"/>
</dbReference>
<evidence type="ECO:0000259" key="1">
    <source>
        <dbReference type="PROSITE" id="PS50405"/>
    </source>
</evidence>
<dbReference type="EMBL" id="FNGE01000029">
    <property type="protein sequence ID" value="SDL84448.1"/>
    <property type="molecule type" value="Genomic_DNA"/>
</dbReference>
<organism evidence="2 3">
    <name type="scientific">Paracoccus chinensis</name>
    <dbReference type="NCBI Taxonomy" id="525640"/>
    <lineage>
        <taxon>Bacteria</taxon>
        <taxon>Pseudomonadati</taxon>
        <taxon>Pseudomonadota</taxon>
        <taxon>Alphaproteobacteria</taxon>
        <taxon>Rhodobacterales</taxon>
        <taxon>Paracoccaceae</taxon>
        <taxon>Paracoccus</taxon>
    </lineage>
</organism>
<dbReference type="Gene3D" id="1.20.1050.10">
    <property type="match status" value="1"/>
</dbReference>
<dbReference type="InterPro" id="IPR010987">
    <property type="entry name" value="Glutathione-S-Trfase_C-like"/>
</dbReference>
<dbReference type="InterPro" id="IPR047047">
    <property type="entry name" value="GST_Omega-like_C"/>
</dbReference>
<dbReference type="InterPro" id="IPR036282">
    <property type="entry name" value="Glutathione-S-Trfase_C_sf"/>
</dbReference>
<keyword evidence="3" id="KW-1185">Reference proteome</keyword>
<dbReference type="CDD" id="cd03190">
    <property type="entry name" value="GST_C_Omega_like"/>
    <property type="match status" value="1"/>
</dbReference>
<dbReference type="AlphaFoldDB" id="A0A1G9ND68"/>
<proteinExistence type="predicted"/>
<dbReference type="STRING" id="525640.SAMN04487971_12911"/>
<evidence type="ECO:0000313" key="3">
    <source>
        <dbReference type="Proteomes" id="UP000199555"/>
    </source>
</evidence>
<feature type="domain" description="GST C-terminal" evidence="1">
    <location>
        <begin position="1"/>
        <end position="107"/>
    </location>
</feature>
<dbReference type="Proteomes" id="UP000199555">
    <property type="component" value="Unassembled WGS sequence"/>
</dbReference>
<dbReference type="GO" id="GO:0004364">
    <property type="term" value="F:glutathione transferase activity"/>
    <property type="evidence" value="ECO:0007669"/>
    <property type="project" value="InterPro"/>
</dbReference>
<protein>
    <submittedName>
        <fullName evidence="2">Glutathione S-transferase, C-terminal domain</fullName>
    </submittedName>
</protein>
<gene>
    <name evidence="2" type="ORF">SAMN04487971_12911</name>
</gene>
<dbReference type="InterPro" id="IPR016639">
    <property type="entry name" value="GST_Omega/GSH"/>
</dbReference>
<dbReference type="Pfam" id="PF13410">
    <property type="entry name" value="GST_C_2"/>
    <property type="match status" value="1"/>
</dbReference>
<sequence>MNNGVYKAGFATTQAAYDEAIHPLFESLNWLEELLSRQRYLTGDRLTEADWRLFTTAVRFDLVYHTHFKCNRKWLRDYPNLWGWTRELYQFPGVAKTVHFDHILRHYHCSHPTINPYGIIPINPVINWSEPHGRR</sequence>
<keyword evidence="2" id="KW-0808">Transferase</keyword>
<evidence type="ECO:0000313" key="2">
    <source>
        <dbReference type="EMBL" id="SDL84448.1"/>
    </source>
</evidence>
<dbReference type="PANTHER" id="PTHR32419">
    <property type="entry name" value="GLUTATHIONYL-HYDROQUINONE REDUCTASE"/>
    <property type="match status" value="1"/>
</dbReference>
<accession>A0A1G9ND68</accession>
<reference evidence="3" key="1">
    <citation type="submission" date="2016-10" db="EMBL/GenBank/DDBJ databases">
        <authorList>
            <person name="Varghese N."/>
            <person name="Submissions S."/>
        </authorList>
    </citation>
    <scope>NUCLEOTIDE SEQUENCE [LARGE SCALE GENOMIC DNA]</scope>
    <source>
        <strain evidence="3">CGMCC 1.7655</strain>
    </source>
</reference>
<dbReference type="GO" id="GO:0005737">
    <property type="term" value="C:cytoplasm"/>
    <property type="evidence" value="ECO:0007669"/>
    <property type="project" value="TreeGrafter"/>
</dbReference>